<keyword evidence="1" id="KW-0472">Membrane</keyword>
<organism evidence="3 4">
    <name type="scientific">Humibacillus xanthopallidus</name>
    <dbReference type="NCBI Taxonomy" id="412689"/>
    <lineage>
        <taxon>Bacteria</taxon>
        <taxon>Bacillati</taxon>
        <taxon>Actinomycetota</taxon>
        <taxon>Actinomycetes</taxon>
        <taxon>Micrococcales</taxon>
        <taxon>Intrasporangiaceae</taxon>
        <taxon>Humibacillus</taxon>
    </lineage>
</organism>
<dbReference type="InterPro" id="IPR036465">
    <property type="entry name" value="vWFA_dom_sf"/>
</dbReference>
<comment type="caution">
    <text evidence="3">The sequence shown here is derived from an EMBL/GenBank/DDBJ whole genome shotgun (WGS) entry which is preliminary data.</text>
</comment>
<proteinExistence type="predicted"/>
<evidence type="ECO:0000256" key="1">
    <source>
        <dbReference type="SAM" id="Phobius"/>
    </source>
</evidence>
<dbReference type="SMART" id="SM00327">
    <property type="entry name" value="VWA"/>
    <property type="match status" value="1"/>
</dbReference>
<accession>A0A543HHD3</accession>
<dbReference type="SUPFAM" id="SSF53300">
    <property type="entry name" value="vWA-like"/>
    <property type="match status" value="1"/>
</dbReference>
<evidence type="ECO:0000259" key="2">
    <source>
        <dbReference type="PROSITE" id="PS50234"/>
    </source>
</evidence>
<dbReference type="AlphaFoldDB" id="A0A543HHD3"/>
<sequence>MELTGLDLRFPAVLVVGLLVAVVATVAVTRHLARRSAHATAAVANTSALTALPEYRRALRTHRIRMAVLAASAVLLGGAALVGAARPVDTTVERPETRNRDIMLCLDISGSMAAYDAELVSTFKRLVTRFEGERIGLVIFNSSAATVFPLTDDYDFINEELDVAGRALAGDPDLESFFAGTFNGRGTSLIGDGLATCVSSFDRIDTQRPRSLVFATDNHLAGRPIIDVVEAGELAKAKGVRVYGLNPEEDGVDREAVEMRQVVEGTAGRYFAMSDTSAIGGIVDAVQAQEAALIDSSARALQTDNPVVPITLAGLGLVGVIGASRRWSS</sequence>
<keyword evidence="1" id="KW-1133">Transmembrane helix</keyword>
<dbReference type="EMBL" id="VFPM01000003">
    <property type="protein sequence ID" value="TQM57741.1"/>
    <property type="molecule type" value="Genomic_DNA"/>
</dbReference>
<evidence type="ECO:0000313" key="4">
    <source>
        <dbReference type="Proteomes" id="UP000316747"/>
    </source>
</evidence>
<dbReference type="Pfam" id="PF00092">
    <property type="entry name" value="VWA"/>
    <property type="match status" value="1"/>
</dbReference>
<feature type="domain" description="VWFA" evidence="2">
    <location>
        <begin position="101"/>
        <end position="286"/>
    </location>
</feature>
<keyword evidence="1" id="KW-0812">Transmembrane</keyword>
<dbReference type="RefSeq" id="WP_141845169.1">
    <property type="nucleotide sequence ID" value="NZ_VFPM01000003.1"/>
</dbReference>
<keyword evidence="4" id="KW-1185">Reference proteome</keyword>
<dbReference type="Gene3D" id="3.40.50.410">
    <property type="entry name" value="von Willebrand factor, type A domain"/>
    <property type="match status" value="1"/>
</dbReference>
<feature type="transmembrane region" description="Helical" evidence="1">
    <location>
        <begin position="12"/>
        <end position="29"/>
    </location>
</feature>
<reference evidence="3 4" key="1">
    <citation type="submission" date="2019-06" db="EMBL/GenBank/DDBJ databases">
        <title>Genome sequencing of plant associated microbes to promote plant fitness in Sorghum bicolor and Oryza sativa.</title>
        <authorList>
            <person name="Coleman-Derr D."/>
        </authorList>
    </citation>
    <scope>NUCLEOTIDE SEQUENCE [LARGE SCALE GENOMIC DNA]</scope>
    <source>
        <strain evidence="3 4">KV-663</strain>
    </source>
</reference>
<dbReference type="OrthoDB" id="4623238at2"/>
<feature type="transmembrane region" description="Helical" evidence="1">
    <location>
        <begin position="66"/>
        <end position="85"/>
    </location>
</feature>
<dbReference type="PROSITE" id="PS50234">
    <property type="entry name" value="VWFA"/>
    <property type="match status" value="1"/>
</dbReference>
<evidence type="ECO:0000313" key="3">
    <source>
        <dbReference type="EMBL" id="TQM57741.1"/>
    </source>
</evidence>
<dbReference type="InterPro" id="IPR002035">
    <property type="entry name" value="VWF_A"/>
</dbReference>
<name>A0A543HHD3_9MICO</name>
<protein>
    <submittedName>
        <fullName evidence="3">von Willebrand factor type A domain-containing protein</fullName>
    </submittedName>
</protein>
<dbReference type="Proteomes" id="UP000316747">
    <property type="component" value="Unassembled WGS sequence"/>
</dbReference>
<gene>
    <name evidence="3" type="ORF">FBY41_3073</name>
</gene>